<dbReference type="EMBL" id="VSSQ01029031">
    <property type="protein sequence ID" value="MPM78987.1"/>
    <property type="molecule type" value="Genomic_DNA"/>
</dbReference>
<comment type="caution">
    <text evidence="1">The sequence shown here is derived from an EMBL/GenBank/DDBJ whole genome shotgun (WGS) entry which is preliminary data.</text>
</comment>
<sequence length="167" mass="18774">MIHNHEVPSSILGRATREPHFCKSKSGALFFPPGQELALAGAKKQSNLYGIAIQGLSTLGLYCRPLQDHRPQGGTPGFGLYCRPLQDHRPQGGTPGFGLYCRPFQDHRPQGGTPGFGLYCRPFQDHGAKRRNPANKTADNSKSSHFFVILYKQNWRIEIWRERTEKT</sequence>
<protein>
    <submittedName>
        <fullName evidence="1">Uncharacterized protein</fullName>
    </submittedName>
</protein>
<dbReference type="AlphaFoldDB" id="A0A645CPZ5"/>
<organism evidence="1">
    <name type="scientific">bioreactor metagenome</name>
    <dbReference type="NCBI Taxonomy" id="1076179"/>
    <lineage>
        <taxon>unclassified sequences</taxon>
        <taxon>metagenomes</taxon>
        <taxon>ecological metagenomes</taxon>
    </lineage>
</organism>
<proteinExistence type="predicted"/>
<name>A0A645CPZ5_9ZZZZ</name>
<gene>
    <name evidence="1" type="ORF">SDC9_126002</name>
</gene>
<accession>A0A645CPZ5</accession>
<reference evidence="1" key="1">
    <citation type="submission" date="2019-08" db="EMBL/GenBank/DDBJ databases">
        <authorList>
            <person name="Kucharzyk K."/>
            <person name="Murdoch R.W."/>
            <person name="Higgins S."/>
            <person name="Loffler F."/>
        </authorList>
    </citation>
    <scope>NUCLEOTIDE SEQUENCE</scope>
</reference>
<evidence type="ECO:0000313" key="1">
    <source>
        <dbReference type="EMBL" id="MPM78987.1"/>
    </source>
</evidence>